<evidence type="ECO:0000256" key="3">
    <source>
        <dbReference type="ARBA" id="ARBA00023125"/>
    </source>
</evidence>
<evidence type="ECO:0000313" key="5">
    <source>
        <dbReference type="EMBL" id="MCS3711805.1"/>
    </source>
</evidence>
<feature type="domain" description="Type I restriction modification DNA specificity" evidence="4">
    <location>
        <begin position="209"/>
        <end position="375"/>
    </location>
</feature>
<keyword evidence="2" id="KW-0680">Restriction system</keyword>
<dbReference type="EC" id="3.1.21.3" evidence="5"/>
<dbReference type="RefSeq" id="WP_259088940.1">
    <property type="nucleotide sequence ID" value="NZ_JANUAE010000018.1"/>
</dbReference>
<evidence type="ECO:0000256" key="1">
    <source>
        <dbReference type="ARBA" id="ARBA00010923"/>
    </source>
</evidence>
<dbReference type="GO" id="GO:0003677">
    <property type="term" value="F:DNA binding"/>
    <property type="evidence" value="ECO:0007669"/>
    <property type="project" value="UniProtKB-KW"/>
</dbReference>
<reference evidence="5" key="1">
    <citation type="submission" date="2022-08" db="EMBL/GenBank/DDBJ databases">
        <title>Genomic Encyclopedia of Type Strains, Phase V (KMG-V): Genome sequencing to study the core and pangenomes of soil and plant-associated prokaryotes.</title>
        <authorList>
            <person name="Whitman W."/>
        </authorList>
    </citation>
    <scope>NUCLEOTIDE SEQUENCE</scope>
    <source>
        <strain evidence="5">SP3049</strain>
    </source>
</reference>
<comment type="similarity">
    <text evidence="1">Belongs to the type-I restriction system S methylase family.</text>
</comment>
<sequence length="404" mass="45825">MDEYRIEDLPPGGVSGFSADTFRWPLMRIGDLVDLHYGKALVEDDRDPGTVPVYGSNGVTGSHSEPLEDGPTVVLGRKGQGHLGVKWCDRSFWVIDTAYYTSFNRDRINPKYFYYFTDQMGLNHLKVGTSNPSLQRDVFCDQPIPLPPLPVQRRIADILGALDDKIELNRRMNETLEAMAQALYRHWFVDFGPFQDREFVDTAELGPIPKGWEVTTVGNTTHINLGQSPKSKYYNEEGDGLVFHQGVSTYGWRFPVHERYCSKKKRVADEGDILISVRAPVGRLNIADRKLIIGRGLTALRREDGNQSFLFYFLKEFFDEENKIGSGTVFNSITKSVLNDLEMIGPPPEVVEEFESIVRPMDKQIRNNHEENKTLAETRDYLLPKLISGEIEVDAAEKAVETNV</sequence>
<proteinExistence type="inferred from homology"/>
<protein>
    <submittedName>
        <fullName evidence="5">Type I restriction enzyme S subunit</fullName>
        <ecNumber evidence="5">3.1.21.3</ecNumber>
    </submittedName>
</protein>
<keyword evidence="5" id="KW-0378">Hydrolase</keyword>
<keyword evidence="3" id="KW-0238">DNA-binding</keyword>
<dbReference type="PANTHER" id="PTHR30408:SF13">
    <property type="entry name" value="TYPE I RESTRICTION ENZYME HINDI SPECIFICITY SUBUNIT"/>
    <property type="match status" value="1"/>
</dbReference>
<feature type="domain" description="Type I restriction modification DNA specificity" evidence="4">
    <location>
        <begin position="24"/>
        <end position="177"/>
    </location>
</feature>
<accession>A0A9X2TGL6</accession>
<dbReference type="Pfam" id="PF01420">
    <property type="entry name" value="Methylase_S"/>
    <property type="match status" value="2"/>
</dbReference>
<dbReference type="Proteomes" id="UP001155057">
    <property type="component" value="Unassembled WGS sequence"/>
</dbReference>
<dbReference type="AlphaFoldDB" id="A0A9X2TGL6"/>
<organism evidence="5 6">
    <name type="scientific">Salinibacter ruber</name>
    <dbReference type="NCBI Taxonomy" id="146919"/>
    <lineage>
        <taxon>Bacteria</taxon>
        <taxon>Pseudomonadati</taxon>
        <taxon>Rhodothermota</taxon>
        <taxon>Rhodothermia</taxon>
        <taxon>Rhodothermales</taxon>
        <taxon>Salinibacteraceae</taxon>
        <taxon>Salinibacter</taxon>
    </lineage>
</organism>
<dbReference type="InterPro" id="IPR044946">
    <property type="entry name" value="Restrct_endonuc_typeI_TRD_sf"/>
</dbReference>
<dbReference type="PANTHER" id="PTHR30408">
    <property type="entry name" value="TYPE-1 RESTRICTION ENZYME ECOKI SPECIFICITY PROTEIN"/>
    <property type="match status" value="1"/>
</dbReference>
<dbReference type="GO" id="GO:0009035">
    <property type="term" value="F:type I site-specific deoxyribonuclease activity"/>
    <property type="evidence" value="ECO:0007669"/>
    <property type="project" value="UniProtKB-EC"/>
</dbReference>
<dbReference type="CDD" id="cd17267">
    <property type="entry name" value="RMtype1_S_EcoAO83I-TRD1-CR1_like"/>
    <property type="match status" value="1"/>
</dbReference>
<dbReference type="InterPro" id="IPR000055">
    <property type="entry name" value="Restrct_endonuc_typeI_TRD"/>
</dbReference>
<dbReference type="CDD" id="cd17495">
    <property type="entry name" value="RMtype1_S_Cep9333ORF4827P-TRD2-CR2_like"/>
    <property type="match status" value="1"/>
</dbReference>
<comment type="caution">
    <text evidence="5">The sequence shown here is derived from an EMBL/GenBank/DDBJ whole genome shotgun (WGS) entry which is preliminary data.</text>
</comment>
<evidence type="ECO:0000313" key="6">
    <source>
        <dbReference type="Proteomes" id="UP001155057"/>
    </source>
</evidence>
<name>A0A9X2TGL6_9BACT</name>
<dbReference type="GO" id="GO:0009307">
    <property type="term" value="P:DNA restriction-modification system"/>
    <property type="evidence" value="ECO:0007669"/>
    <property type="project" value="UniProtKB-KW"/>
</dbReference>
<dbReference type="EMBL" id="JANUAE010000018">
    <property type="protein sequence ID" value="MCS3711805.1"/>
    <property type="molecule type" value="Genomic_DNA"/>
</dbReference>
<evidence type="ECO:0000256" key="2">
    <source>
        <dbReference type="ARBA" id="ARBA00022747"/>
    </source>
</evidence>
<evidence type="ECO:0000259" key="4">
    <source>
        <dbReference type="Pfam" id="PF01420"/>
    </source>
</evidence>
<dbReference type="SUPFAM" id="SSF116734">
    <property type="entry name" value="DNA methylase specificity domain"/>
    <property type="match status" value="2"/>
</dbReference>
<dbReference type="InterPro" id="IPR052021">
    <property type="entry name" value="Type-I_RS_S_subunit"/>
</dbReference>
<dbReference type="Gene3D" id="3.90.220.20">
    <property type="entry name" value="DNA methylase specificity domains"/>
    <property type="match status" value="2"/>
</dbReference>
<gene>
    <name evidence="5" type="ORF">GGP61_003440</name>
</gene>